<keyword evidence="6" id="KW-0547">Nucleotide-binding</keyword>
<evidence type="ECO:0000256" key="1">
    <source>
        <dbReference type="ARBA" id="ARBA00004123"/>
    </source>
</evidence>
<evidence type="ECO:0000256" key="6">
    <source>
        <dbReference type="RuleBase" id="RU365058"/>
    </source>
</evidence>
<dbReference type="GO" id="GO:0003682">
    <property type="term" value="F:chromatin binding"/>
    <property type="evidence" value="ECO:0007669"/>
    <property type="project" value="InterPro"/>
</dbReference>
<gene>
    <name evidence="9" type="ORF">L227DRAFT_589631</name>
</gene>
<dbReference type="InterPro" id="IPR027417">
    <property type="entry name" value="P-loop_NTPase"/>
</dbReference>
<feature type="domain" description="BAH" evidence="8">
    <location>
        <begin position="101"/>
        <end position="231"/>
    </location>
</feature>
<evidence type="ECO:0000256" key="4">
    <source>
        <dbReference type="ARBA" id="ARBA00023125"/>
    </source>
</evidence>
<reference evidence="9" key="1">
    <citation type="journal article" date="2018" name="Genome Biol. Evol.">
        <title>Genomics and development of Lentinus tigrinus, a white-rot wood-decaying mushroom with dimorphic fruiting bodies.</title>
        <authorList>
            <person name="Wu B."/>
            <person name="Xu Z."/>
            <person name="Knudson A."/>
            <person name="Carlson A."/>
            <person name="Chen N."/>
            <person name="Kovaka S."/>
            <person name="LaButti K."/>
            <person name="Lipzen A."/>
            <person name="Pennachio C."/>
            <person name="Riley R."/>
            <person name="Schakwitz W."/>
            <person name="Umezawa K."/>
            <person name="Ohm R.A."/>
            <person name="Grigoriev I.V."/>
            <person name="Nagy L.G."/>
            <person name="Gibbons J."/>
            <person name="Hibbett D."/>
        </authorList>
    </citation>
    <scope>NUCLEOTIDE SEQUENCE [LARGE SCALE GENOMIC DNA]</scope>
    <source>
        <strain evidence="9">ALCF2SS1-6</strain>
    </source>
</reference>
<dbReference type="Pfam" id="PF01426">
    <property type="entry name" value="BAH"/>
    <property type="match status" value="1"/>
</dbReference>
<evidence type="ECO:0000256" key="3">
    <source>
        <dbReference type="ARBA" id="ARBA00022705"/>
    </source>
</evidence>
<keyword evidence="6" id="KW-0067">ATP-binding</keyword>
<dbReference type="AlphaFoldDB" id="A0A5C2RM47"/>
<dbReference type="Proteomes" id="UP000313359">
    <property type="component" value="Unassembled WGS sequence"/>
</dbReference>
<dbReference type="InterPro" id="IPR003959">
    <property type="entry name" value="ATPase_AAA_core"/>
</dbReference>
<dbReference type="GO" id="GO:0003688">
    <property type="term" value="F:DNA replication origin binding"/>
    <property type="evidence" value="ECO:0007669"/>
    <property type="project" value="TreeGrafter"/>
</dbReference>
<evidence type="ECO:0000256" key="2">
    <source>
        <dbReference type="ARBA" id="ARBA00008398"/>
    </source>
</evidence>
<dbReference type="SUPFAM" id="SSF52540">
    <property type="entry name" value="P-loop containing nucleoside triphosphate hydrolases"/>
    <property type="match status" value="1"/>
</dbReference>
<dbReference type="Pfam" id="PF00004">
    <property type="entry name" value="AAA"/>
    <property type="match status" value="1"/>
</dbReference>
<name>A0A5C2RM47_9APHY</name>
<keyword evidence="5 6" id="KW-0539">Nucleus</keyword>
<dbReference type="Gene3D" id="2.30.30.490">
    <property type="match status" value="1"/>
</dbReference>
<comment type="function">
    <text evidence="6">Component of the origin recognition complex (ORC) that binds origins of replication. DNA-binding is ATP-dependent, however specific DNA sequences that define origins of replication have not been identified so far. ORC is required to assemble the pre-replication complex necessary to initiate DNA replication.</text>
</comment>
<evidence type="ECO:0000259" key="8">
    <source>
        <dbReference type="PROSITE" id="PS51038"/>
    </source>
</evidence>
<dbReference type="PANTHER" id="PTHR10763">
    <property type="entry name" value="CELL DIVISION CONTROL PROTEIN 6-RELATED"/>
    <property type="match status" value="1"/>
</dbReference>
<evidence type="ECO:0000256" key="7">
    <source>
        <dbReference type="SAM" id="MobiDB-lite"/>
    </source>
</evidence>
<organism evidence="9 10">
    <name type="scientific">Lentinus tigrinus ALCF2SS1-6</name>
    <dbReference type="NCBI Taxonomy" id="1328759"/>
    <lineage>
        <taxon>Eukaryota</taxon>
        <taxon>Fungi</taxon>
        <taxon>Dikarya</taxon>
        <taxon>Basidiomycota</taxon>
        <taxon>Agaricomycotina</taxon>
        <taxon>Agaricomycetes</taxon>
        <taxon>Polyporales</taxon>
        <taxon>Polyporaceae</taxon>
        <taxon>Lentinus</taxon>
    </lineage>
</organism>
<dbReference type="InterPro" id="IPR001025">
    <property type="entry name" value="BAH_dom"/>
</dbReference>
<feature type="region of interest" description="Disordered" evidence="7">
    <location>
        <begin position="246"/>
        <end position="408"/>
    </location>
</feature>
<dbReference type="PROSITE" id="PS51038">
    <property type="entry name" value="BAH"/>
    <property type="match status" value="1"/>
</dbReference>
<dbReference type="GO" id="GO:0016887">
    <property type="term" value="F:ATP hydrolysis activity"/>
    <property type="evidence" value="ECO:0007669"/>
    <property type="project" value="InterPro"/>
</dbReference>
<evidence type="ECO:0000313" key="9">
    <source>
        <dbReference type="EMBL" id="RPD52623.1"/>
    </source>
</evidence>
<keyword evidence="3 6" id="KW-0235">DNA replication</keyword>
<comment type="subunit">
    <text evidence="6">ORC is composed of six subunits.</text>
</comment>
<keyword evidence="10" id="KW-1185">Reference proteome</keyword>
<keyword evidence="4 6" id="KW-0238">DNA-binding</keyword>
<comment type="similarity">
    <text evidence="2 6">Belongs to the ORC1 family.</text>
</comment>
<dbReference type="Gene3D" id="3.40.50.300">
    <property type="entry name" value="P-loop containing nucleotide triphosphate hydrolases"/>
    <property type="match status" value="1"/>
</dbReference>
<proteinExistence type="inferred from homology"/>
<dbReference type="InterPro" id="IPR050311">
    <property type="entry name" value="ORC1/CDC6"/>
</dbReference>
<dbReference type="InterPro" id="IPR043151">
    <property type="entry name" value="BAH_sf"/>
</dbReference>
<accession>A0A5C2RM47</accession>
<evidence type="ECO:0000256" key="5">
    <source>
        <dbReference type="ARBA" id="ARBA00023242"/>
    </source>
</evidence>
<dbReference type="STRING" id="1328759.A0A5C2RM47"/>
<feature type="compositionally biased region" description="Basic and acidic residues" evidence="7">
    <location>
        <begin position="271"/>
        <end position="282"/>
    </location>
</feature>
<evidence type="ECO:0000313" key="10">
    <source>
        <dbReference type="Proteomes" id="UP000313359"/>
    </source>
</evidence>
<comment type="subcellular location">
    <subcellularLocation>
        <location evidence="1 6">Nucleus</location>
    </subcellularLocation>
</comment>
<dbReference type="PANTHER" id="PTHR10763:SF23">
    <property type="entry name" value="ORIGIN RECOGNITION COMPLEX SUBUNIT 1"/>
    <property type="match status" value="1"/>
</dbReference>
<dbReference type="GO" id="GO:0006270">
    <property type="term" value="P:DNA replication initiation"/>
    <property type="evidence" value="ECO:0007669"/>
    <property type="project" value="TreeGrafter"/>
</dbReference>
<dbReference type="InterPro" id="IPR054425">
    <property type="entry name" value="Cdc6_ORC1-like_ATPase_lid"/>
</dbReference>
<sequence length="813" mass="89874">MTLRRVLLSLIFSRSTRNLPHLASSSLGKSDIVLSGHLHTRAARPDDLVGVEDDQDFTSIDDCETQFYQSLSRNADHTARAPIKTYGRSTRKRKSDVGTPTVFSVGDTVVVKTMKPSNSIGVITAIWKAEGEELQKEELRVQVHWFLRPEELPKFRVKREFVENEVLYTLTASAITPPSAVLSHCTVTSSASASVSPKKLKEPNLNEVEPADTFFCRLSINQQGGIYCELHWGDFRDGAMRALSERDENQSEVPWPNEDIWTVKPGKGRGVKRDSDGRESPAKRRRVASRKAAQSDSEDESSADSGDEFEAPPVDEESEEEMDVDASSDDEEAENADADISFDEPKPPRKRKRGGGVPRAPRTPRTPRTPRRPRADKTSLAQPTPHSKAALRRRKKTALAVRPPPPAEGTLELALARGLKGGAWLQAMHVPHVAARPGALPCREEEYGRVLRAVDELLEEGSGGCICKTATVHAVVRELKHMAKQNEANPFAYVEINGLKIPEPAVAYGLLWEAVCGHDTAKDGHMKISSKEALRNLSQHFSGTQRAGPAGGHACVVLIDELDQLMTTNQDVVYNLYNWPTLANSKLVVLAVANTMDLPERVMTGRVRSRLGMVRINFQPYTTPQLEQIVKARLAASKAGLPANTPDVLAVDAVRFASMKVSSISGNARRVLDICRRTVELEVIKDMQNSPTAAYLRELSFHERLMLAALIKCVRKEGVEEIKWSELQHQHIVYVNLLANDAEGDPSRRPSSDELVLVLNALLASHALICEDGAAVARKAEDERRVALNLEYVEIERVLGEIGGPRWRNALNV</sequence>
<dbReference type="Gene3D" id="1.10.8.60">
    <property type="match status" value="1"/>
</dbReference>
<protein>
    <recommendedName>
        <fullName evidence="6">Origin recognition complex subunit 1</fullName>
    </recommendedName>
</protein>
<dbReference type="EMBL" id="ML122349">
    <property type="protein sequence ID" value="RPD52623.1"/>
    <property type="molecule type" value="Genomic_DNA"/>
</dbReference>
<dbReference type="Pfam" id="PF22606">
    <property type="entry name" value="Cdc6-ORC-like_ATPase_lid"/>
    <property type="match status" value="1"/>
</dbReference>
<dbReference type="OrthoDB" id="1926878at2759"/>
<dbReference type="GO" id="GO:0033314">
    <property type="term" value="P:mitotic DNA replication checkpoint signaling"/>
    <property type="evidence" value="ECO:0007669"/>
    <property type="project" value="TreeGrafter"/>
</dbReference>
<dbReference type="SMART" id="SM00439">
    <property type="entry name" value="BAH"/>
    <property type="match status" value="1"/>
</dbReference>
<dbReference type="GO" id="GO:0005524">
    <property type="term" value="F:ATP binding"/>
    <property type="evidence" value="ECO:0007669"/>
    <property type="project" value="UniProtKB-KW"/>
</dbReference>
<feature type="compositionally biased region" description="Acidic residues" evidence="7">
    <location>
        <begin position="296"/>
        <end position="342"/>
    </location>
</feature>
<dbReference type="GO" id="GO:0005664">
    <property type="term" value="C:nuclear origin of replication recognition complex"/>
    <property type="evidence" value="ECO:0007669"/>
    <property type="project" value="TreeGrafter"/>
</dbReference>